<name>A0A6J5N6T9_9CAUD</name>
<evidence type="ECO:0000313" key="2">
    <source>
        <dbReference type="EMBL" id="CAB4170513.1"/>
    </source>
</evidence>
<evidence type="ECO:0000313" key="3">
    <source>
        <dbReference type="EMBL" id="CAB4198581.1"/>
    </source>
</evidence>
<sequence>MKSCVIFACTIISEHRLIVLHDFLESFKQNFLESDFYIGINPISLPQVENIINESGLNVISINRCSELLYSQSDASAYQIALKSLYESKNSYENYWFIHTKSGVNEHSNYLRDWYIHNFLGNKNSIESFIINTPDIGSYGMLGLEYDESKNYSETDCEIDIFKNTLTVDLPNTHANFFYIHTMYVINKKPMDVFFKLVTNIWFETKLDRYYFEGVFPFIVSRSGYFPYLENQFSCTRVDLQPYINQWIMTNNLEKYKNYTNIFKTTFTFHQLNPPYVNSNT</sequence>
<organism evidence="1">
    <name type="scientific">uncultured Caudovirales phage</name>
    <dbReference type="NCBI Taxonomy" id="2100421"/>
    <lineage>
        <taxon>Viruses</taxon>
        <taxon>Duplodnaviria</taxon>
        <taxon>Heunggongvirae</taxon>
        <taxon>Uroviricota</taxon>
        <taxon>Caudoviricetes</taxon>
        <taxon>Peduoviridae</taxon>
        <taxon>Maltschvirus</taxon>
        <taxon>Maltschvirus maltsch</taxon>
    </lineage>
</organism>
<evidence type="ECO:0000313" key="1">
    <source>
        <dbReference type="EMBL" id="CAB4155290.1"/>
    </source>
</evidence>
<proteinExistence type="predicted"/>
<gene>
    <name evidence="3" type="ORF">UFOVP1307_161</name>
    <name evidence="1" type="ORF">UFOVP651_185</name>
    <name evidence="2" type="ORF">UFOVP902_41</name>
</gene>
<dbReference type="EMBL" id="LR796625">
    <property type="protein sequence ID" value="CAB4155290.1"/>
    <property type="molecule type" value="Genomic_DNA"/>
</dbReference>
<accession>A0A6J5N6T9</accession>
<reference evidence="1" key="1">
    <citation type="submission" date="2020-04" db="EMBL/GenBank/DDBJ databases">
        <authorList>
            <person name="Chiriac C."/>
            <person name="Salcher M."/>
            <person name="Ghai R."/>
            <person name="Kavagutti S V."/>
        </authorList>
    </citation>
    <scope>NUCLEOTIDE SEQUENCE</scope>
</reference>
<dbReference type="EMBL" id="LR797270">
    <property type="protein sequence ID" value="CAB4198581.1"/>
    <property type="molecule type" value="Genomic_DNA"/>
</dbReference>
<protein>
    <submittedName>
        <fullName evidence="1">Uncharacterized protein</fullName>
    </submittedName>
</protein>
<dbReference type="EMBL" id="LR796859">
    <property type="protein sequence ID" value="CAB4170513.1"/>
    <property type="molecule type" value="Genomic_DNA"/>
</dbReference>